<accession>A0AA40F8K1</accession>
<gene>
    <name evidence="7" type="ORF">B0T18DRAFT_423821</name>
</gene>
<sequence>MPPLTILLASSPTLTLSLLSSLSYTILLPSRPSPSRTATKTLSTILLALTIYLNPSSPALLTAGLALSSLGDFFLALSDTSPPAEPKPKSDDDDDPFFLLGLSSFLTAHLLYTRLFLLQPGATPLPTLLTTSPAAWTLTALITTMLLVLIPRAGGELRVPVAVYAAAIYVMGLSALALPEGKEGVVAGAMMFTASDAVLAVEKFVVGPGRRRWMGYVVWGLYYGGQVLIAVGF</sequence>
<dbReference type="EMBL" id="JAUKUD010000001">
    <property type="protein sequence ID" value="KAK0753219.1"/>
    <property type="molecule type" value="Genomic_DNA"/>
</dbReference>
<comment type="subcellular location">
    <subcellularLocation>
        <location evidence="1">Membrane</location>
        <topology evidence="1">Multi-pass membrane protein</topology>
    </subcellularLocation>
</comment>
<dbReference type="PANTHER" id="PTHR31885">
    <property type="entry name" value="GH04784P"/>
    <property type="match status" value="1"/>
</dbReference>
<reference evidence="7" key="1">
    <citation type="submission" date="2023-06" db="EMBL/GenBank/DDBJ databases">
        <title>Genome-scale phylogeny and comparative genomics of the fungal order Sordariales.</title>
        <authorList>
            <consortium name="Lawrence Berkeley National Laboratory"/>
            <person name="Hensen N."/>
            <person name="Bonometti L."/>
            <person name="Westerberg I."/>
            <person name="Brannstrom I.O."/>
            <person name="Guillou S."/>
            <person name="Cros-Aarteil S."/>
            <person name="Calhoun S."/>
            <person name="Haridas S."/>
            <person name="Kuo A."/>
            <person name="Mondo S."/>
            <person name="Pangilinan J."/>
            <person name="Riley R."/>
            <person name="LaButti K."/>
            <person name="Andreopoulos B."/>
            <person name="Lipzen A."/>
            <person name="Chen C."/>
            <person name="Yanf M."/>
            <person name="Daum C."/>
            <person name="Ng V."/>
            <person name="Clum A."/>
            <person name="Steindorff A."/>
            <person name="Ohm R."/>
            <person name="Martin F."/>
            <person name="Silar P."/>
            <person name="Natvig D."/>
            <person name="Lalanne C."/>
            <person name="Gautier V."/>
            <person name="Ament-velasquez S.L."/>
            <person name="Kruys A."/>
            <person name="Hutchinson M.I."/>
            <person name="Powell A.J."/>
            <person name="Barry K."/>
            <person name="Miller A.N."/>
            <person name="Grigoriev I.V."/>
            <person name="Debuchy R."/>
            <person name="Gladieux P."/>
            <person name="Thoren M.H."/>
            <person name="Johannesson H."/>
        </authorList>
    </citation>
    <scope>NUCLEOTIDE SEQUENCE</scope>
    <source>
        <strain evidence="7">SMH3187-1</strain>
    </source>
</reference>
<keyword evidence="3 6" id="KW-0812">Transmembrane</keyword>
<evidence type="ECO:0000256" key="5">
    <source>
        <dbReference type="ARBA" id="ARBA00023136"/>
    </source>
</evidence>
<feature type="transmembrane region" description="Helical" evidence="6">
    <location>
        <begin position="97"/>
        <end position="117"/>
    </location>
</feature>
<evidence type="ECO:0000256" key="3">
    <source>
        <dbReference type="ARBA" id="ARBA00022692"/>
    </source>
</evidence>
<proteinExistence type="inferred from homology"/>
<dbReference type="Proteomes" id="UP001172155">
    <property type="component" value="Unassembled WGS sequence"/>
</dbReference>
<evidence type="ECO:0000256" key="6">
    <source>
        <dbReference type="SAM" id="Phobius"/>
    </source>
</evidence>
<comment type="caution">
    <text evidence="7">The sequence shown here is derived from an EMBL/GenBank/DDBJ whole genome shotgun (WGS) entry which is preliminary data.</text>
</comment>
<organism evidence="7 8">
    <name type="scientific">Schizothecium vesticola</name>
    <dbReference type="NCBI Taxonomy" id="314040"/>
    <lineage>
        <taxon>Eukaryota</taxon>
        <taxon>Fungi</taxon>
        <taxon>Dikarya</taxon>
        <taxon>Ascomycota</taxon>
        <taxon>Pezizomycotina</taxon>
        <taxon>Sordariomycetes</taxon>
        <taxon>Sordariomycetidae</taxon>
        <taxon>Sordariales</taxon>
        <taxon>Schizotheciaceae</taxon>
        <taxon>Schizothecium</taxon>
    </lineage>
</organism>
<evidence type="ECO:0000256" key="2">
    <source>
        <dbReference type="ARBA" id="ARBA00007375"/>
    </source>
</evidence>
<feature type="transmembrane region" description="Helical" evidence="6">
    <location>
        <begin position="184"/>
        <end position="201"/>
    </location>
</feature>
<feature type="transmembrane region" description="Helical" evidence="6">
    <location>
        <begin position="129"/>
        <end position="149"/>
    </location>
</feature>
<evidence type="ECO:0000256" key="1">
    <source>
        <dbReference type="ARBA" id="ARBA00004141"/>
    </source>
</evidence>
<protein>
    <submittedName>
        <fullName evidence="7">YhhN-like protein</fullName>
    </submittedName>
</protein>
<dbReference type="PANTHER" id="PTHR31885:SF6">
    <property type="entry name" value="GH04784P"/>
    <property type="match status" value="1"/>
</dbReference>
<evidence type="ECO:0000313" key="8">
    <source>
        <dbReference type="Proteomes" id="UP001172155"/>
    </source>
</evidence>
<dbReference type="AlphaFoldDB" id="A0AA40F8K1"/>
<name>A0AA40F8K1_9PEZI</name>
<keyword evidence="4 6" id="KW-1133">Transmembrane helix</keyword>
<evidence type="ECO:0000313" key="7">
    <source>
        <dbReference type="EMBL" id="KAK0753219.1"/>
    </source>
</evidence>
<keyword evidence="8" id="KW-1185">Reference proteome</keyword>
<evidence type="ECO:0000256" key="4">
    <source>
        <dbReference type="ARBA" id="ARBA00022989"/>
    </source>
</evidence>
<dbReference type="InterPro" id="IPR012506">
    <property type="entry name" value="TMEM86B-like"/>
</dbReference>
<feature type="transmembrane region" description="Helical" evidence="6">
    <location>
        <begin position="161"/>
        <end position="178"/>
    </location>
</feature>
<comment type="similarity">
    <text evidence="2">Belongs to the TMEM86 family.</text>
</comment>
<feature type="transmembrane region" description="Helical" evidence="6">
    <location>
        <begin position="213"/>
        <end position="232"/>
    </location>
</feature>
<dbReference type="Pfam" id="PF07947">
    <property type="entry name" value="YhhN"/>
    <property type="match status" value="1"/>
</dbReference>
<dbReference type="GO" id="GO:0016020">
    <property type="term" value="C:membrane"/>
    <property type="evidence" value="ECO:0007669"/>
    <property type="project" value="UniProtKB-SubCell"/>
</dbReference>
<dbReference type="GO" id="GO:0016787">
    <property type="term" value="F:hydrolase activity"/>
    <property type="evidence" value="ECO:0007669"/>
    <property type="project" value="TreeGrafter"/>
</dbReference>
<keyword evidence="5 6" id="KW-0472">Membrane</keyword>